<evidence type="ECO:0000313" key="2">
    <source>
        <dbReference type="Proteomes" id="UP001362999"/>
    </source>
</evidence>
<keyword evidence="2" id="KW-1185">Reference proteome</keyword>
<dbReference type="Proteomes" id="UP001362999">
    <property type="component" value="Unassembled WGS sequence"/>
</dbReference>
<evidence type="ECO:0008006" key="3">
    <source>
        <dbReference type="Google" id="ProtNLM"/>
    </source>
</evidence>
<gene>
    <name evidence="1" type="ORF">R3P38DRAFT_2803965</name>
</gene>
<organism evidence="1 2">
    <name type="scientific">Favolaschia claudopus</name>
    <dbReference type="NCBI Taxonomy" id="2862362"/>
    <lineage>
        <taxon>Eukaryota</taxon>
        <taxon>Fungi</taxon>
        <taxon>Dikarya</taxon>
        <taxon>Basidiomycota</taxon>
        <taxon>Agaricomycotina</taxon>
        <taxon>Agaricomycetes</taxon>
        <taxon>Agaricomycetidae</taxon>
        <taxon>Agaricales</taxon>
        <taxon>Marasmiineae</taxon>
        <taxon>Mycenaceae</taxon>
        <taxon>Favolaschia</taxon>
    </lineage>
</organism>
<proteinExistence type="predicted"/>
<dbReference type="AlphaFoldDB" id="A0AAV9ZRD1"/>
<protein>
    <recommendedName>
        <fullName evidence="3">HAT C-terminal dimerisation domain-containing protein</fullName>
    </recommendedName>
</protein>
<name>A0AAV9ZRD1_9AGAR</name>
<reference evidence="1 2" key="1">
    <citation type="journal article" date="2024" name="J Genomics">
        <title>Draft genome sequencing and assembly of Favolaschia claudopus CIRM-BRFM 2984 isolated from oak limbs.</title>
        <authorList>
            <person name="Navarro D."/>
            <person name="Drula E."/>
            <person name="Chaduli D."/>
            <person name="Cazenave R."/>
            <person name="Ahrendt S."/>
            <person name="Wang J."/>
            <person name="Lipzen A."/>
            <person name="Daum C."/>
            <person name="Barry K."/>
            <person name="Grigoriev I.V."/>
            <person name="Favel A."/>
            <person name="Rosso M.N."/>
            <person name="Martin F."/>
        </authorList>
    </citation>
    <scope>NUCLEOTIDE SEQUENCE [LARGE SCALE GENOMIC DNA]</scope>
    <source>
        <strain evidence="1 2">CIRM-BRFM 2984</strain>
    </source>
</reference>
<evidence type="ECO:0000313" key="1">
    <source>
        <dbReference type="EMBL" id="KAK6989026.1"/>
    </source>
</evidence>
<accession>A0AAV9ZRD1</accession>
<comment type="caution">
    <text evidence="1">The sequence shown here is derived from an EMBL/GenBank/DDBJ whole genome shotgun (WGS) entry which is preliminary data.</text>
</comment>
<sequence length="144" mass="16721">MDVTSYAIDNEWDAEDIARAKEELQEVFDMYKDAYDAAVLPEVDEEQESTEQPTGRKKLENYFDMMENLENIKAGSWRASIADELYTYLSEPRESVHDVLVWWHRNAKKYRGWLATICRFHLLPSTWSVSLVVVGFSYPASATV</sequence>
<dbReference type="EMBL" id="JAWWNJ010000118">
    <property type="protein sequence ID" value="KAK6989026.1"/>
    <property type="molecule type" value="Genomic_DNA"/>
</dbReference>